<sequence length="48" mass="5773">MQFTFRNRILTPGSVLGYEVHHWHSKAYSWVPHRQRPSCRDLMTPFNS</sequence>
<accession>A0A0E9UZJ0</accession>
<organism evidence="1">
    <name type="scientific">Anguilla anguilla</name>
    <name type="common">European freshwater eel</name>
    <name type="synonym">Muraena anguilla</name>
    <dbReference type="NCBI Taxonomy" id="7936"/>
    <lineage>
        <taxon>Eukaryota</taxon>
        <taxon>Metazoa</taxon>
        <taxon>Chordata</taxon>
        <taxon>Craniata</taxon>
        <taxon>Vertebrata</taxon>
        <taxon>Euteleostomi</taxon>
        <taxon>Actinopterygii</taxon>
        <taxon>Neopterygii</taxon>
        <taxon>Teleostei</taxon>
        <taxon>Anguilliformes</taxon>
        <taxon>Anguillidae</taxon>
        <taxon>Anguilla</taxon>
    </lineage>
</organism>
<dbReference type="AlphaFoldDB" id="A0A0E9UZJ0"/>
<name>A0A0E9UZJ0_ANGAN</name>
<evidence type="ECO:0000313" key="1">
    <source>
        <dbReference type="EMBL" id="JAH70615.1"/>
    </source>
</evidence>
<proteinExistence type="predicted"/>
<reference evidence="1" key="2">
    <citation type="journal article" date="2015" name="Fish Shellfish Immunol.">
        <title>Early steps in the European eel (Anguilla anguilla)-Vibrio vulnificus interaction in the gills: Role of the RtxA13 toxin.</title>
        <authorList>
            <person name="Callol A."/>
            <person name="Pajuelo D."/>
            <person name="Ebbesson L."/>
            <person name="Teles M."/>
            <person name="MacKenzie S."/>
            <person name="Amaro C."/>
        </authorList>
    </citation>
    <scope>NUCLEOTIDE SEQUENCE</scope>
</reference>
<protein>
    <submittedName>
        <fullName evidence="1">Uncharacterized protein</fullName>
    </submittedName>
</protein>
<dbReference type="EMBL" id="GBXM01037962">
    <property type="protein sequence ID" value="JAH70615.1"/>
    <property type="molecule type" value="Transcribed_RNA"/>
</dbReference>
<reference evidence="1" key="1">
    <citation type="submission" date="2014-11" db="EMBL/GenBank/DDBJ databases">
        <authorList>
            <person name="Amaro Gonzalez C."/>
        </authorList>
    </citation>
    <scope>NUCLEOTIDE SEQUENCE</scope>
</reference>